<organism evidence="7">
    <name type="scientific">Suberites domuncula</name>
    <name type="common">Sponge</name>
    <dbReference type="NCBI Taxonomy" id="55567"/>
    <lineage>
        <taxon>Eukaryota</taxon>
        <taxon>Metazoa</taxon>
        <taxon>Porifera</taxon>
        <taxon>Demospongiae</taxon>
        <taxon>Heteroscleromorpha</taxon>
        <taxon>Suberitida</taxon>
        <taxon>Suberitidae</taxon>
        <taxon>Suberites</taxon>
    </lineage>
</organism>
<reference evidence="7" key="1">
    <citation type="submission" date="2007-04" db="EMBL/GenBank/DDBJ databases">
        <authorList>
            <person name="Mueller W.E.G."/>
        </authorList>
    </citation>
    <scope>NUCLEOTIDE SEQUENCE</scope>
</reference>
<accession>B1VB85</accession>
<keyword evidence="3" id="KW-0963">Cytoplasm</keyword>
<name>B1VB85_SUBDO</name>
<dbReference type="EMBL" id="AM690208">
    <property type="protein sequence ID" value="CAM84045.1"/>
    <property type="molecule type" value="mRNA"/>
</dbReference>
<feature type="domain" description="Cystatin" evidence="6">
    <location>
        <begin position="10"/>
        <end position="82"/>
    </location>
</feature>
<dbReference type="SUPFAM" id="SSF54403">
    <property type="entry name" value="Cystatin/monellin"/>
    <property type="match status" value="1"/>
</dbReference>
<dbReference type="InterPro" id="IPR001713">
    <property type="entry name" value="Prot_inh_stefin"/>
</dbReference>
<dbReference type="CDD" id="cd00042">
    <property type="entry name" value="CY"/>
    <property type="match status" value="1"/>
</dbReference>
<evidence type="ECO:0000313" key="7">
    <source>
        <dbReference type="EMBL" id="CAM84045.1"/>
    </source>
</evidence>
<evidence type="ECO:0000259" key="6">
    <source>
        <dbReference type="Pfam" id="PF00031"/>
    </source>
</evidence>
<dbReference type="Gene3D" id="3.10.450.10">
    <property type="match status" value="1"/>
</dbReference>
<dbReference type="Pfam" id="PF00031">
    <property type="entry name" value="Cystatin"/>
    <property type="match status" value="1"/>
</dbReference>
<sequence length="96" mass="10828">MSATEQALVGAWSPPQKADPEIQHIANQVRGEVESKAGVTFTEYIAETFQSQVMAGMKYKIELKVKVVDTKLTKLHLQVHKDFDQHVSVSFYYLTS</sequence>
<evidence type="ECO:0000256" key="4">
    <source>
        <dbReference type="ARBA" id="ARBA00022690"/>
    </source>
</evidence>
<dbReference type="GO" id="GO:0005829">
    <property type="term" value="C:cytosol"/>
    <property type="evidence" value="ECO:0007669"/>
    <property type="project" value="TreeGrafter"/>
</dbReference>
<comment type="similarity">
    <text evidence="2">Belongs to the cystatin family.</text>
</comment>
<evidence type="ECO:0000256" key="1">
    <source>
        <dbReference type="ARBA" id="ARBA00004496"/>
    </source>
</evidence>
<dbReference type="PANTHER" id="PTHR11414">
    <property type="entry name" value="CYSTATIN FAMILY MEMBER"/>
    <property type="match status" value="1"/>
</dbReference>
<dbReference type="PANTHER" id="PTHR11414:SF21">
    <property type="entry name" value="CYSTATIN 14A, TANDEM DUPLICATE 1-RELATED"/>
    <property type="match status" value="1"/>
</dbReference>
<evidence type="ECO:0000256" key="3">
    <source>
        <dbReference type="ARBA" id="ARBA00022490"/>
    </source>
</evidence>
<evidence type="ECO:0000256" key="2">
    <source>
        <dbReference type="ARBA" id="ARBA00009403"/>
    </source>
</evidence>
<reference evidence="7" key="2">
    <citation type="submission" date="2008-04" db="EMBL/GenBank/DDBJ databases">
        <title>Formation of the giant spicules of the deep sea hexactinellid Monorhaphis chuni (Schulze 1904): electron microscopical and biochemical studies.</title>
        <authorList>
            <person name="Muller W.E.G."/>
            <person name="Boreiko A."/>
            <person name="Schlossmacher U."/>
            <person name="Eckert C."/>
            <person name="Wang X."/>
            <person name="Li J."/>
            <person name="Schroeder H.C."/>
        </authorList>
    </citation>
    <scope>NUCLEOTIDE SEQUENCE</scope>
</reference>
<proteinExistence type="evidence at transcript level"/>
<dbReference type="AlphaFoldDB" id="B1VB85"/>
<dbReference type="GO" id="GO:0004869">
    <property type="term" value="F:cysteine-type endopeptidase inhibitor activity"/>
    <property type="evidence" value="ECO:0007669"/>
    <property type="project" value="UniProtKB-KW"/>
</dbReference>
<dbReference type="InterPro" id="IPR046350">
    <property type="entry name" value="Cystatin_sf"/>
</dbReference>
<protein>
    <submittedName>
        <fullName evidence="7">Cystatin</fullName>
    </submittedName>
</protein>
<dbReference type="PRINTS" id="PR00295">
    <property type="entry name" value="STEFINA"/>
</dbReference>
<gene>
    <name evidence="7" type="primary">cyta</name>
</gene>
<comment type="subcellular location">
    <subcellularLocation>
        <location evidence="1">Cytoplasm</location>
    </subcellularLocation>
</comment>
<keyword evidence="4" id="KW-0646">Protease inhibitor</keyword>
<keyword evidence="5" id="KW-0789">Thiol protease inhibitor</keyword>
<evidence type="ECO:0000256" key="5">
    <source>
        <dbReference type="ARBA" id="ARBA00022704"/>
    </source>
</evidence>
<dbReference type="InterPro" id="IPR000010">
    <property type="entry name" value="Cystatin_dom"/>
</dbReference>